<dbReference type="SMART" id="SM00320">
    <property type="entry name" value="WD40"/>
    <property type="match status" value="1"/>
</dbReference>
<dbReference type="InterPro" id="IPR015943">
    <property type="entry name" value="WD40/YVTN_repeat-like_dom_sf"/>
</dbReference>
<dbReference type="InterPro" id="IPR001680">
    <property type="entry name" value="WD40_rpt"/>
</dbReference>
<dbReference type="SUPFAM" id="SSF50978">
    <property type="entry name" value="WD40 repeat-like"/>
    <property type="match status" value="1"/>
</dbReference>
<proteinExistence type="inferred from homology"/>
<gene>
    <name evidence="7" type="ORF">CC84DRAFT_1075487</name>
</gene>
<reference evidence="7 8" key="1">
    <citation type="submission" date="2016-05" db="EMBL/GenBank/DDBJ databases">
        <title>Comparative analysis of secretome profiles of manganese(II)-oxidizing ascomycete fungi.</title>
        <authorList>
            <consortium name="DOE Joint Genome Institute"/>
            <person name="Zeiner C.A."/>
            <person name="Purvine S.O."/>
            <person name="Zink E.M."/>
            <person name="Wu S."/>
            <person name="Pasa-Tolic L."/>
            <person name="Chaput D.L."/>
            <person name="Haridas S."/>
            <person name="Grigoriev I.V."/>
            <person name="Santelli C.M."/>
            <person name="Hansel C.M."/>
        </authorList>
    </citation>
    <scope>NUCLEOTIDE SEQUENCE [LARGE SCALE GENOMIC DNA]</scope>
    <source>
        <strain evidence="7 8">AP3s5-JAC2a</strain>
    </source>
</reference>
<organism evidence="7 8">
    <name type="scientific">Paraphaeosphaeria sporulosa</name>
    <dbReference type="NCBI Taxonomy" id="1460663"/>
    <lineage>
        <taxon>Eukaryota</taxon>
        <taxon>Fungi</taxon>
        <taxon>Dikarya</taxon>
        <taxon>Ascomycota</taxon>
        <taxon>Pezizomycotina</taxon>
        <taxon>Dothideomycetes</taxon>
        <taxon>Pleosporomycetidae</taxon>
        <taxon>Pleosporales</taxon>
        <taxon>Massarineae</taxon>
        <taxon>Didymosphaeriaceae</taxon>
        <taxon>Paraphaeosphaeria</taxon>
    </lineage>
</organism>
<evidence type="ECO:0000256" key="4">
    <source>
        <dbReference type="ARBA" id="ARBA00039789"/>
    </source>
</evidence>
<dbReference type="PROSITE" id="PS00678">
    <property type="entry name" value="WD_REPEATS_1"/>
    <property type="match status" value="1"/>
</dbReference>
<dbReference type="STRING" id="1460663.A0A177BW50"/>
<feature type="non-terminal residue" evidence="7">
    <location>
        <position position="112"/>
    </location>
</feature>
<dbReference type="AlphaFoldDB" id="A0A177BW50"/>
<keyword evidence="2" id="KW-0677">Repeat</keyword>
<dbReference type="InterPro" id="IPR036322">
    <property type="entry name" value="WD40_repeat_dom_sf"/>
</dbReference>
<dbReference type="PROSITE" id="PS50082">
    <property type="entry name" value="WD_REPEATS_2"/>
    <property type="match status" value="1"/>
</dbReference>
<dbReference type="PROSITE" id="PS50294">
    <property type="entry name" value="WD_REPEATS_REGION"/>
    <property type="match status" value="1"/>
</dbReference>
<evidence type="ECO:0000256" key="6">
    <source>
        <dbReference type="PROSITE-ProRule" id="PRU00221"/>
    </source>
</evidence>
<accession>A0A177BW50</accession>
<comment type="similarity">
    <text evidence="3">Belongs to the WD repeat MDV1/CAF4 family.</text>
</comment>
<comment type="function">
    <text evidence="5">Involved in mitochondrial fission. Acts as an adapter protein required to form mitochondrial fission complexes. Formation of these complexes is required to promote constriction and fission of the mitochondrial compartment at a late step in mitochondrial division.</text>
</comment>
<evidence type="ECO:0000313" key="8">
    <source>
        <dbReference type="Proteomes" id="UP000077069"/>
    </source>
</evidence>
<dbReference type="Proteomes" id="UP000077069">
    <property type="component" value="Unassembled WGS sequence"/>
</dbReference>
<dbReference type="GO" id="GO:1990234">
    <property type="term" value="C:transferase complex"/>
    <property type="evidence" value="ECO:0007669"/>
    <property type="project" value="UniProtKB-ARBA"/>
</dbReference>
<feature type="repeat" description="WD" evidence="6">
    <location>
        <begin position="69"/>
        <end position="110"/>
    </location>
</feature>
<dbReference type="GO" id="GO:0005634">
    <property type="term" value="C:nucleus"/>
    <property type="evidence" value="ECO:0007669"/>
    <property type="project" value="TreeGrafter"/>
</dbReference>
<dbReference type="Gene3D" id="2.130.10.10">
    <property type="entry name" value="YVTN repeat-like/Quinoprotein amine dehydrogenase"/>
    <property type="match status" value="1"/>
</dbReference>
<evidence type="ECO:0000256" key="3">
    <source>
        <dbReference type="ARBA" id="ARBA00038415"/>
    </source>
</evidence>
<dbReference type="PANTHER" id="PTHR22847:SF637">
    <property type="entry name" value="WD REPEAT DOMAIN 5B"/>
    <property type="match status" value="1"/>
</dbReference>
<keyword evidence="8" id="KW-1185">Reference proteome</keyword>
<evidence type="ECO:0000256" key="1">
    <source>
        <dbReference type="ARBA" id="ARBA00022574"/>
    </source>
</evidence>
<dbReference type="RefSeq" id="XP_018028962.1">
    <property type="nucleotide sequence ID" value="XM_018173712.1"/>
</dbReference>
<dbReference type="GeneID" id="28757198"/>
<name>A0A177BW50_9PLEO</name>
<feature type="non-terminal residue" evidence="7">
    <location>
        <position position="1"/>
    </location>
</feature>
<dbReference type="InParanoid" id="A0A177BW50"/>
<dbReference type="OrthoDB" id="538223at2759"/>
<dbReference type="PANTHER" id="PTHR22847">
    <property type="entry name" value="WD40 REPEAT PROTEIN"/>
    <property type="match status" value="1"/>
</dbReference>
<evidence type="ECO:0000313" key="7">
    <source>
        <dbReference type="EMBL" id="OAF98596.1"/>
    </source>
</evidence>
<sequence>LSPLVQDAQRFIMYHKGVIEGHPLQTYASALLFSPTGSLIRRIFQHEEPKQITIKPALSDNWSACLQILEGHSSSVNSVVFSPDLARLASVSYNRTVKIWDASSGACLQTLD</sequence>
<dbReference type="Pfam" id="PF00400">
    <property type="entry name" value="WD40"/>
    <property type="match status" value="1"/>
</dbReference>
<keyword evidence="1 6" id="KW-0853">WD repeat</keyword>
<dbReference type="InterPro" id="IPR019775">
    <property type="entry name" value="WD40_repeat_CS"/>
</dbReference>
<evidence type="ECO:0000256" key="2">
    <source>
        <dbReference type="ARBA" id="ARBA00022737"/>
    </source>
</evidence>
<dbReference type="EMBL" id="KV441566">
    <property type="protein sequence ID" value="OAF98596.1"/>
    <property type="molecule type" value="Genomic_DNA"/>
</dbReference>
<evidence type="ECO:0000256" key="5">
    <source>
        <dbReference type="ARBA" id="ARBA00043913"/>
    </source>
</evidence>
<protein>
    <recommendedName>
        <fullName evidence="4">Mitochondrial division protein 1</fullName>
    </recommendedName>
</protein>